<feature type="transmembrane region" description="Helical" evidence="8">
    <location>
        <begin position="81"/>
        <end position="98"/>
    </location>
</feature>
<keyword evidence="6 8" id="KW-1133">Transmembrane helix</keyword>
<dbReference type="EMBL" id="BMJM01000001">
    <property type="protein sequence ID" value="GGE00093.1"/>
    <property type="molecule type" value="Genomic_DNA"/>
</dbReference>
<feature type="transmembrane region" description="Helical" evidence="8">
    <location>
        <begin position="165"/>
        <end position="186"/>
    </location>
</feature>
<keyword evidence="3" id="KW-1003">Cell membrane</keyword>
<dbReference type="AlphaFoldDB" id="A0A917E3H4"/>
<evidence type="ECO:0000256" key="5">
    <source>
        <dbReference type="ARBA" id="ARBA00022692"/>
    </source>
</evidence>
<comment type="caution">
    <text evidence="10">The sequence shown here is derived from an EMBL/GenBank/DDBJ whole genome shotgun (WGS) entry which is preliminary data.</text>
</comment>
<dbReference type="InterPro" id="IPR026032">
    <property type="entry name" value="HcaT-like"/>
</dbReference>
<evidence type="ECO:0000256" key="4">
    <source>
        <dbReference type="ARBA" id="ARBA00022519"/>
    </source>
</evidence>
<feature type="transmembrane region" description="Helical" evidence="8">
    <location>
        <begin position="139"/>
        <end position="159"/>
    </location>
</feature>
<dbReference type="Pfam" id="PF12832">
    <property type="entry name" value="MFS_1_like"/>
    <property type="match status" value="1"/>
</dbReference>
<keyword evidence="5 8" id="KW-0812">Transmembrane</keyword>
<dbReference type="NCBIfam" id="NF037955">
    <property type="entry name" value="mfs"/>
    <property type="match status" value="1"/>
</dbReference>
<evidence type="ECO:0000256" key="1">
    <source>
        <dbReference type="ARBA" id="ARBA00004429"/>
    </source>
</evidence>
<feature type="transmembrane region" description="Helical" evidence="8">
    <location>
        <begin position="304"/>
        <end position="326"/>
    </location>
</feature>
<keyword evidence="11" id="KW-1185">Reference proteome</keyword>
<protein>
    <submittedName>
        <fullName evidence="10">MFS transporter</fullName>
    </submittedName>
</protein>
<keyword evidence="2" id="KW-0813">Transport</keyword>
<proteinExistence type="predicted"/>
<feature type="transmembrane region" description="Helical" evidence="8">
    <location>
        <begin position="214"/>
        <end position="233"/>
    </location>
</feature>
<feature type="transmembrane region" description="Helical" evidence="8">
    <location>
        <begin position="49"/>
        <end position="69"/>
    </location>
</feature>
<dbReference type="GO" id="GO:0005886">
    <property type="term" value="C:plasma membrane"/>
    <property type="evidence" value="ECO:0007669"/>
    <property type="project" value="UniProtKB-SubCell"/>
</dbReference>
<feature type="transmembrane region" description="Helical" evidence="8">
    <location>
        <begin position="253"/>
        <end position="272"/>
    </location>
</feature>
<dbReference type="InterPro" id="IPR024989">
    <property type="entry name" value="MFS_assoc_dom"/>
</dbReference>
<dbReference type="GO" id="GO:0015528">
    <property type="term" value="F:lactose:proton symporter activity"/>
    <property type="evidence" value="ECO:0007669"/>
    <property type="project" value="TreeGrafter"/>
</dbReference>
<evidence type="ECO:0000259" key="9">
    <source>
        <dbReference type="Pfam" id="PF12832"/>
    </source>
</evidence>
<gene>
    <name evidence="10" type="ORF">GCM10011529_02810</name>
</gene>
<evidence type="ECO:0000256" key="3">
    <source>
        <dbReference type="ARBA" id="ARBA00022475"/>
    </source>
</evidence>
<reference evidence="10" key="1">
    <citation type="journal article" date="2014" name="Int. J. Syst. Evol. Microbiol.">
        <title>Complete genome sequence of Corynebacterium casei LMG S-19264T (=DSM 44701T), isolated from a smear-ripened cheese.</title>
        <authorList>
            <consortium name="US DOE Joint Genome Institute (JGI-PGF)"/>
            <person name="Walter F."/>
            <person name="Albersmeier A."/>
            <person name="Kalinowski J."/>
            <person name="Ruckert C."/>
        </authorList>
    </citation>
    <scope>NUCLEOTIDE SEQUENCE</scope>
    <source>
        <strain evidence="10">CGMCC 1.15519</strain>
    </source>
</reference>
<dbReference type="SUPFAM" id="SSF103473">
    <property type="entry name" value="MFS general substrate transporter"/>
    <property type="match status" value="1"/>
</dbReference>
<dbReference type="PANTHER" id="PTHR23522">
    <property type="entry name" value="BLL5896 PROTEIN"/>
    <property type="match status" value="1"/>
</dbReference>
<name>A0A917E3H4_9SPHN</name>
<dbReference type="PANTHER" id="PTHR23522:SF10">
    <property type="entry name" value="3-PHENYLPROPIONIC ACID TRANSPORTER-RELATED"/>
    <property type="match status" value="1"/>
</dbReference>
<dbReference type="GO" id="GO:0030395">
    <property type="term" value="F:lactose binding"/>
    <property type="evidence" value="ECO:0007669"/>
    <property type="project" value="TreeGrafter"/>
</dbReference>
<reference evidence="10" key="2">
    <citation type="submission" date="2020-09" db="EMBL/GenBank/DDBJ databases">
        <authorList>
            <person name="Sun Q."/>
            <person name="Zhou Y."/>
        </authorList>
    </citation>
    <scope>NUCLEOTIDE SEQUENCE</scope>
    <source>
        <strain evidence="10">CGMCC 1.15519</strain>
    </source>
</reference>
<evidence type="ECO:0000256" key="6">
    <source>
        <dbReference type="ARBA" id="ARBA00022989"/>
    </source>
</evidence>
<feature type="transmembrane region" description="Helical" evidence="8">
    <location>
        <begin position="16"/>
        <end position="37"/>
    </location>
</feature>
<dbReference type="Gene3D" id="1.20.1250.20">
    <property type="entry name" value="MFS general substrate transporter like domains"/>
    <property type="match status" value="2"/>
</dbReference>
<feature type="transmembrane region" description="Helical" evidence="8">
    <location>
        <begin position="104"/>
        <end position="127"/>
    </location>
</feature>
<evidence type="ECO:0000256" key="8">
    <source>
        <dbReference type="SAM" id="Phobius"/>
    </source>
</evidence>
<dbReference type="InterPro" id="IPR036259">
    <property type="entry name" value="MFS_trans_sf"/>
</dbReference>
<organism evidence="10 11">
    <name type="scientific">Sandarakinorhabdus glacialis</name>
    <dbReference type="NCBI Taxonomy" id="1614636"/>
    <lineage>
        <taxon>Bacteria</taxon>
        <taxon>Pseudomonadati</taxon>
        <taxon>Pseudomonadota</taxon>
        <taxon>Alphaproteobacteria</taxon>
        <taxon>Sphingomonadales</taxon>
        <taxon>Sphingosinicellaceae</taxon>
        <taxon>Sandarakinorhabdus</taxon>
    </lineage>
</organism>
<keyword evidence="7 8" id="KW-0472">Membrane</keyword>
<comment type="subcellular location">
    <subcellularLocation>
        <location evidence="1">Cell inner membrane</location>
        <topology evidence="1">Multi-pass membrane protein</topology>
    </subcellularLocation>
</comment>
<evidence type="ECO:0000313" key="11">
    <source>
        <dbReference type="Proteomes" id="UP000635071"/>
    </source>
</evidence>
<feature type="domain" description="Major facilitator superfamily associated" evidence="9">
    <location>
        <begin position="22"/>
        <end position="364"/>
    </location>
</feature>
<accession>A0A917E3H4</accession>
<feature type="transmembrane region" description="Helical" evidence="8">
    <location>
        <begin position="279"/>
        <end position="298"/>
    </location>
</feature>
<evidence type="ECO:0000313" key="10">
    <source>
        <dbReference type="EMBL" id="GGE00093.1"/>
    </source>
</evidence>
<evidence type="ECO:0000256" key="2">
    <source>
        <dbReference type="ARBA" id="ARBA00022448"/>
    </source>
</evidence>
<dbReference type="PIRSF" id="PIRSF004925">
    <property type="entry name" value="HcaT"/>
    <property type="match status" value="1"/>
</dbReference>
<feature type="transmembrane region" description="Helical" evidence="8">
    <location>
        <begin position="371"/>
        <end position="394"/>
    </location>
</feature>
<sequence length="407" mass="43905">MAESLMTNFTRPGVRATWLACLFFAGFGCLVPFLPMWLEKAHGFSGSQIGLVLAIGGFSRIIAGPLTAAWADGRSDRRAPMFLFAILMTIGFGSLWFVTGFTMVFVIILMLDVAFWGLLPVVEAALLRLTRYGWPRYGLARGLASAAFVLGSSMVGMLIDHYGAWAIWGWLFGVSALLIVAAWWMVPEPVAGDREAPFGARLAAGVGMLKDRKFALLIFAAGLIQATHSYFYVAGTLIWTNSQQLSSTLSGNLWSIGVVAEVGFLIFLARWTERFAPETLILVGAISAVIRWTVMAALPPVWALYFLQIMHAGTFAATFLGAMRMIQGLHGDERTPTAQMIYMALASAPAQAVTTLMSGELYEYLAPTGRAALGYLAMTGVAVVGLVLAVMLWLRRDPVAAPVGAAA</sequence>
<evidence type="ECO:0000256" key="7">
    <source>
        <dbReference type="ARBA" id="ARBA00023136"/>
    </source>
</evidence>
<dbReference type="Proteomes" id="UP000635071">
    <property type="component" value="Unassembled WGS sequence"/>
</dbReference>
<keyword evidence="4" id="KW-0997">Cell inner membrane</keyword>